<feature type="region of interest" description="Disordered" evidence="1">
    <location>
        <begin position="84"/>
        <end position="130"/>
    </location>
</feature>
<dbReference type="Proteomes" id="UP001356427">
    <property type="component" value="Unassembled WGS sequence"/>
</dbReference>
<feature type="domain" description="PWWP" evidence="2">
    <location>
        <begin position="11"/>
        <end position="63"/>
    </location>
</feature>
<name>A0AAN8KH34_9TELE</name>
<comment type="caution">
    <text evidence="3">The sequence shown here is derived from an EMBL/GenBank/DDBJ whole genome shotgun (WGS) entry which is preliminary data.</text>
</comment>
<dbReference type="PANTHER" id="PTHR12550">
    <property type="entry name" value="HEPATOMA-DERIVED GROWTH FACTOR-RELATED"/>
    <property type="match status" value="1"/>
</dbReference>
<dbReference type="SMART" id="SM00293">
    <property type="entry name" value="PWWP"/>
    <property type="match status" value="1"/>
</dbReference>
<dbReference type="CDD" id="cd05834">
    <property type="entry name" value="PWWP_HRP"/>
    <property type="match status" value="1"/>
</dbReference>
<gene>
    <name evidence="3" type="ORF">J4Q44_G00391130</name>
</gene>
<evidence type="ECO:0000259" key="2">
    <source>
        <dbReference type="PROSITE" id="PS50812"/>
    </source>
</evidence>
<feature type="non-terminal residue" evidence="3">
    <location>
        <position position="357"/>
    </location>
</feature>
<evidence type="ECO:0000313" key="3">
    <source>
        <dbReference type="EMBL" id="KAK6280681.1"/>
    </source>
</evidence>
<dbReference type="AlphaFoldDB" id="A0AAN8KH34"/>
<feature type="compositionally biased region" description="Polar residues" evidence="1">
    <location>
        <begin position="156"/>
        <end position="166"/>
    </location>
</feature>
<feature type="compositionally biased region" description="Low complexity" evidence="1">
    <location>
        <begin position="213"/>
        <end position="224"/>
    </location>
</feature>
<evidence type="ECO:0000256" key="1">
    <source>
        <dbReference type="SAM" id="MobiDB-lite"/>
    </source>
</evidence>
<sequence length="357" mass="39289">MPGKAADRFQPGDLVFAKMRGFPHWPARIAKGEGSKKKVPVFFFGTHQTAFIPPENIVPYVGNKGRYGKGVRIRGFTEGMWEIENSPRVGSKPKVGATPVKKEQAENKPDQTKTSAPVRVSQLSSSDTDSSYITVENNLSVFDFNLQMATAPKQAPKTQAKTNKTVAVTAPGNRAAPGNKKPSADGQQEADTPTNTRAEKRKKYEPVQGQKTAPASPAVSPPASKKTRSAEEKSSSTPKGEREEQSRGMKRRREDEGEKEESRKTREVGVEEGKTEVSKTSELESLERDKEVIHKEEAKKEGNEEEEGGVPVKGRKVESTKKKECPPEPMKREEDNDVKVTNTVTENSPGQDEEVTN</sequence>
<feature type="compositionally biased region" description="Basic and acidic residues" evidence="1">
    <location>
        <begin position="228"/>
        <end position="302"/>
    </location>
</feature>
<dbReference type="EMBL" id="JAGTTL010001210">
    <property type="protein sequence ID" value="KAK6280681.1"/>
    <property type="molecule type" value="Genomic_DNA"/>
</dbReference>
<feature type="compositionally biased region" description="Polar residues" evidence="1">
    <location>
        <begin position="185"/>
        <end position="196"/>
    </location>
</feature>
<dbReference type="PANTHER" id="PTHR12550:SF41">
    <property type="entry name" value="HEPATOMA-DERIVED GROWTH FACTOR"/>
    <property type="match status" value="1"/>
</dbReference>
<organism evidence="3 4">
    <name type="scientific">Coregonus suidteri</name>
    <dbReference type="NCBI Taxonomy" id="861788"/>
    <lineage>
        <taxon>Eukaryota</taxon>
        <taxon>Metazoa</taxon>
        <taxon>Chordata</taxon>
        <taxon>Craniata</taxon>
        <taxon>Vertebrata</taxon>
        <taxon>Euteleostomi</taxon>
        <taxon>Actinopterygii</taxon>
        <taxon>Neopterygii</taxon>
        <taxon>Teleostei</taxon>
        <taxon>Protacanthopterygii</taxon>
        <taxon>Salmoniformes</taxon>
        <taxon>Salmonidae</taxon>
        <taxon>Coregoninae</taxon>
        <taxon>Coregonus</taxon>
    </lineage>
</organism>
<dbReference type="Gene3D" id="2.30.30.140">
    <property type="match status" value="1"/>
</dbReference>
<dbReference type="InterPro" id="IPR000313">
    <property type="entry name" value="PWWP_dom"/>
</dbReference>
<dbReference type="PROSITE" id="PS50812">
    <property type="entry name" value="PWWP"/>
    <property type="match status" value="1"/>
</dbReference>
<evidence type="ECO:0000313" key="4">
    <source>
        <dbReference type="Proteomes" id="UP001356427"/>
    </source>
</evidence>
<feature type="compositionally biased region" description="Basic and acidic residues" evidence="1">
    <location>
        <begin position="100"/>
        <end position="111"/>
    </location>
</feature>
<feature type="compositionally biased region" description="Polar residues" evidence="1">
    <location>
        <begin position="339"/>
        <end position="350"/>
    </location>
</feature>
<accession>A0AAN8KH34</accession>
<proteinExistence type="predicted"/>
<feature type="compositionally biased region" description="Basic and acidic residues" evidence="1">
    <location>
        <begin position="315"/>
        <end position="338"/>
    </location>
</feature>
<feature type="compositionally biased region" description="Low complexity" evidence="1">
    <location>
        <begin position="121"/>
        <end position="130"/>
    </location>
</feature>
<dbReference type="Pfam" id="PF00855">
    <property type="entry name" value="PWWP"/>
    <property type="match status" value="1"/>
</dbReference>
<protein>
    <recommendedName>
        <fullName evidence="2">PWWP domain-containing protein</fullName>
    </recommendedName>
</protein>
<feature type="region of interest" description="Disordered" evidence="1">
    <location>
        <begin position="152"/>
        <end position="357"/>
    </location>
</feature>
<reference evidence="3 4" key="1">
    <citation type="submission" date="2021-04" db="EMBL/GenBank/DDBJ databases">
        <authorList>
            <person name="De Guttry C."/>
            <person name="Zahm M."/>
            <person name="Klopp C."/>
            <person name="Cabau C."/>
            <person name="Louis A."/>
            <person name="Berthelot C."/>
            <person name="Parey E."/>
            <person name="Roest Crollius H."/>
            <person name="Montfort J."/>
            <person name="Robinson-Rechavi M."/>
            <person name="Bucao C."/>
            <person name="Bouchez O."/>
            <person name="Gislard M."/>
            <person name="Lluch J."/>
            <person name="Milhes M."/>
            <person name="Lampietro C."/>
            <person name="Lopez Roques C."/>
            <person name="Donnadieu C."/>
            <person name="Braasch I."/>
            <person name="Desvignes T."/>
            <person name="Postlethwait J."/>
            <person name="Bobe J."/>
            <person name="Wedekind C."/>
            <person name="Guiguen Y."/>
        </authorList>
    </citation>
    <scope>NUCLEOTIDE SEQUENCE [LARGE SCALE GENOMIC DNA]</scope>
    <source>
        <strain evidence="3">Cs_M1</strain>
        <tissue evidence="3">Blood</tissue>
    </source>
</reference>
<dbReference type="SUPFAM" id="SSF63748">
    <property type="entry name" value="Tudor/PWWP/MBT"/>
    <property type="match status" value="1"/>
</dbReference>
<keyword evidence="4" id="KW-1185">Reference proteome</keyword>